<feature type="non-terminal residue" evidence="2">
    <location>
        <position position="204"/>
    </location>
</feature>
<gene>
    <name evidence="2" type="ORF">FRX31_004217</name>
</gene>
<organism evidence="2 3">
    <name type="scientific">Thalictrum thalictroides</name>
    <name type="common">Rue-anemone</name>
    <name type="synonym">Anemone thalictroides</name>
    <dbReference type="NCBI Taxonomy" id="46969"/>
    <lineage>
        <taxon>Eukaryota</taxon>
        <taxon>Viridiplantae</taxon>
        <taxon>Streptophyta</taxon>
        <taxon>Embryophyta</taxon>
        <taxon>Tracheophyta</taxon>
        <taxon>Spermatophyta</taxon>
        <taxon>Magnoliopsida</taxon>
        <taxon>Ranunculales</taxon>
        <taxon>Ranunculaceae</taxon>
        <taxon>Thalictroideae</taxon>
        <taxon>Thalictrum</taxon>
    </lineage>
</organism>
<keyword evidence="3" id="KW-1185">Reference proteome</keyword>
<sequence length="204" mass="21754">MHDSCGKRISNPTQIRGPGSSINLGERRNLLDIQDQGGNLNSSSIQIRTSKGLHGSMLEESSPKGNLTPNADLGDDEEEIAIIEAEVIKKFGEGSLENLQRKRSMFSNQDSTGNRGSTSNINNGIQVNNSSLNVAAAEKPLLEAETNGKKLGLPTEVETGSTQCDEGELNRSKEEQVTTNGSVSHEDHGAGKINSWAGVLGRKA</sequence>
<evidence type="ECO:0000313" key="2">
    <source>
        <dbReference type="EMBL" id="KAF5206196.1"/>
    </source>
</evidence>
<feature type="region of interest" description="Disordered" evidence="1">
    <location>
        <begin position="151"/>
        <end position="204"/>
    </location>
</feature>
<accession>A0A7J6X8S1</accession>
<evidence type="ECO:0000313" key="3">
    <source>
        <dbReference type="Proteomes" id="UP000554482"/>
    </source>
</evidence>
<name>A0A7J6X8S1_THATH</name>
<evidence type="ECO:0000256" key="1">
    <source>
        <dbReference type="SAM" id="MobiDB-lite"/>
    </source>
</evidence>
<proteinExistence type="predicted"/>
<feature type="region of interest" description="Disordered" evidence="1">
    <location>
        <begin position="1"/>
        <end position="23"/>
    </location>
</feature>
<reference evidence="2 3" key="1">
    <citation type="submission" date="2020-06" db="EMBL/GenBank/DDBJ databases">
        <title>Transcriptomic and genomic resources for Thalictrum thalictroides and T. hernandezii: Facilitating candidate gene discovery in an emerging model plant lineage.</title>
        <authorList>
            <person name="Arias T."/>
            <person name="Riano-Pachon D.M."/>
            <person name="Di Stilio V.S."/>
        </authorList>
    </citation>
    <scope>NUCLEOTIDE SEQUENCE [LARGE SCALE GENOMIC DNA]</scope>
    <source>
        <strain evidence="3">cv. WT478/WT964</strain>
        <tissue evidence="2">Leaves</tissue>
    </source>
</reference>
<dbReference type="Proteomes" id="UP000554482">
    <property type="component" value="Unassembled WGS sequence"/>
</dbReference>
<protein>
    <submittedName>
        <fullName evidence="2">Uncharacterized protein</fullName>
    </submittedName>
</protein>
<comment type="caution">
    <text evidence="2">The sequence shown here is derived from an EMBL/GenBank/DDBJ whole genome shotgun (WGS) entry which is preliminary data.</text>
</comment>
<dbReference type="EMBL" id="JABWDY010003059">
    <property type="protein sequence ID" value="KAF5206196.1"/>
    <property type="molecule type" value="Genomic_DNA"/>
</dbReference>
<dbReference type="AlphaFoldDB" id="A0A7J6X8S1"/>